<proteinExistence type="predicted"/>
<comment type="caution">
    <text evidence="1">The sequence shown here is derived from an EMBL/GenBank/DDBJ whole genome shotgun (WGS) entry which is preliminary data.</text>
</comment>
<dbReference type="EMBL" id="LHZU01000117">
    <property type="protein sequence ID" value="KXV60273.1"/>
    <property type="molecule type" value="Genomic_DNA"/>
</dbReference>
<dbReference type="AlphaFoldDB" id="A0A149U490"/>
<name>A0A149U490_9PROT</name>
<gene>
    <name evidence="1" type="ORF">AD948_05875</name>
</gene>
<sequence length="69" mass="7527">MTLPRTATKKLLATVKGRGWSATRTNGGHVRWQHDSGAFLFGSATPSDNRAIKNLMAQMKRVEAGCALR</sequence>
<dbReference type="Proteomes" id="UP000075360">
    <property type="component" value="Unassembled WGS sequence"/>
</dbReference>
<dbReference type="PATRIC" id="fig|446692.4.peg.3187"/>
<protein>
    <recommendedName>
        <fullName evidence="3">Type II toxin-antitoxin system HicA family toxin</fullName>
    </recommendedName>
</protein>
<evidence type="ECO:0008006" key="3">
    <source>
        <dbReference type="Google" id="ProtNLM"/>
    </source>
</evidence>
<evidence type="ECO:0000313" key="1">
    <source>
        <dbReference type="EMBL" id="KXV60273.1"/>
    </source>
</evidence>
<reference evidence="1 2" key="1">
    <citation type="submission" date="2015-06" db="EMBL/GenBank/DDBJ databases">
        <title>Improved classification and identification of acetic acid bacteria using matrix-assisted laser desorption/ionization time-of-flight mass spectrometry; Gluconobacter nephelii and Gluconobacter uchimurae are later heterotypic synonyms of Gluconobacter japonicus and Gluconobacter oxydans, respectively.</title>
        <authorList>
            <person name="Li L."/>
            <person name="Cleenwerck I."/>
            <person name="De Vuyst L."/>
            <person name="Vandamme P."/>
        </authorList>
    </citation>
    <scope>NUCLEOTIDE SEQUENCE [LARGE SCALE GENOMIC DNA]</scope>
    <source>
        <strain evidence="1 2">LMG 23690</strain>
    </source>
</reference>
<evidence type="ECO:0000313" key="2">
    <source>
        <dbReference type="Proteomes" id="UP000075360"/>
    </source>
</evidence>
<dbReference type="SUPFAM" id="SSF54786">
    <property type="entry name" value="YcfA/nrd intein domain"/>
    <property type="match status" value="1"/>
</dbReference>
<accession>A0A149U490</accession>
<organism evidence="1 2">
    <name type="scientific">Acetobacter senegalensis</name>
    <dbReference type="NCBI Taxonomy" id="446692"/>
    <lineage>
        <taxon>Bacteria</taxon>
        <taxon>Pseudomonadati</taxon>
        <taxon>Pseudomonadota</taxon>
        <taxon>Alphaproteobacteria</taxon>
        <taxon>Acetobacterales</taxon>
        <taxon>Acetobacteraceae</taxon>
        <taxon>Acetobacter</taxon>
    </lineage>
</organism>